<accession>A0ABT6XBM8</accession>
<sequence length="243" mass="26397">MMRNLMRGACATAVMLFALTGCVSMPKQQAYNREAHASLKTIAVLETHQTKPTVFMLNHPGMSFGLIGGLVAASDQASKEKKLNATFTQAGFEPLAYFRESLTTHMAERGYTLVWPSTQIEAAKIPRGSFGLRKAYKPAQADAQMDINFGFLGYAAAGASDSTPYRPTATMAVRLVSADGKENFYTDYFAYNNVFNLADAVAINADPTHSYPDFDKLNSAGPRTVEGMKLAIDAIATEIARKL</sequence>
<dbReference type="Proteomes" id="UP001321580">
    <property type="component" value="Unassembled WGS sequence"/>
</dbReference>
<organism evidence="1 2">
    <name type="scientific">Lysobacter stagni</name>
    <dbReference type="NCBI Taxonomy" id="3045172"/>
    <lineage>
        <taxon>Bacteria</taxon>
        <taxon>Pseudomonadati</taxon>
        <taxon>Pseudomonadota</taxon>
        <taxon>Gammaproteobacteria</taxon>
        <taxon>Lysobacterales</taxon>
        <taxon>Lysobacteraceae</taxon>
        <taxon>Lysobacter</taxon>
    </lineage>
</organism>
<dbReference type="RefSeq" id="WP_283211063.1">
    <property type="nucleotide sequence ID" value="NZ_JASGBI010000001.1"/>
</dbReference>
<name>A0ABT6XBM8_9GAMM</name>
<dbReference type="PROSITE" id="PS51257">
    <property type="entry name" value="PROKAR_LIPOPROTEIN"/>
    <property type="match status" value="1"/>
</dbReference>
<keyword evidence="2" id="KW-1185">Reference proteome</keyword>
<protein>
    <recommendedName>
        <fullName evidence="3">Lipoprotein</fullName>
    </recommendedName>
</protein>
<evidence type="ECO:0000313" key="2">
    <source>
        <dbReference type="Proteomes" id="UP001321580"/>
    </source>
</evidence>
<gene>
    <name evidence="1" type="ORF">QLQ15_01340</name>
</gene>
<evidence type="ECO:0000313" key="1">
    <source>
        <dbReference type="EMBL" id="MDI9237551.1"/>
    </source>
</evidence>
<evidence type="ECO:0008006" key="3">
    <source>
        <dbReference type="Google" id="ProtNLM"/>
    </source>
</evidence>
<dbReference type="EMBL" id="JASGBI010000001">
    <property type="protein sequence ID" value="MDI9237551.1"/>
    <property type="molecule type" value="Genomic_DNA"/>
</dbReference>
<reference evidence="1 2" key="1">
    <citation type="submission" date="2023-05" db="EMBL/GenBank/DDBJ databases">
        <title>Lysobacter sp. strain LF1 Genome sequencing and assembly.</title>
        <authorList>
            <person name="Jung Y."/>
        </authorList>
    </citation>
    <scope>NUCLEOTIDE SEQUENCE [LARGE SCALE GENOMIC DNA]</scope>
    <source>
        <strain evidence="1 2">LF1</strain>
    </source>
</reference>
<comment type="caution">
    <text evidence="1">The sequence shown here is derived from an EMBL/GenBank/DDBJ whole genome shotgun (WGS) entry which is preliminary data.</text>
</comment>
<proteinExistence type="predicted"/>